<reference evidence="3" key="1">
    <citation type="submission" date="2021-01" db="EMBL/GenBank/DDBJ databases">
        <authorList>
            <person name="Corre E."/>
            <person name="Pelletier E."/>
            <person name="Niang G."/>
            <person name="Scheremetjew M."/>
            <person name="Finn R."/>
            <person name="Kale V."/>
            <person name="Holt S."/>
            <person name="Cochrane G."/>
            <person name="Meng A."/>
            <person name="Brown T."/>
            <person name="Cohen L."/>
        </authorList>
    </citation>
    <scope>NUCLEOTIDE SEQUENCE</scope>
    <source>
        <strain evidence="3">NY070348D</strain>
    </source>
</reference>
<evidence type="ECO:0000256" key="1">
    <source>
        <dbReference type="SAM" id="MobiDB-lite"/>
    </source>
</evidence>
<dbReference type="PANTHER" id="PTHR47992">
    <property type="entry name" value="PROTEIN PHOSPHATASE"/>
    <property type="match status" value="1"/>
</dbReference>
<sequence length="397" mass="42848">MGSSSSKKDKAGKGDPGKGNGTCDGERTKNLKRGGESNSKSWADVSKNSLGITQKEGSSHFKLSDGEIENDTFNGVLFSCLIQGFRKDQDRFVCIPELVTTPKVSLCGLFDGHGKDGDMVAENVATVLPQLVRDSLVKKAKPIGDDLMKIEADDFSSALKESYMQMQESLDKEFEANVVGPTMKLKKEIEAAQNTALGEISMPLGSGTTSTLFLMDKDTIYVAHVGDSRAVLCSATEDDKVVTAEDLTTDQNMSRCGEEELARIENAGGTVFGKYVAGDYIDGMLQLTRSLGDCPLHRQNIVSHEPVVRSSSLTSSTFFCLAATDGIWDQFSSLEACQYVYDQVRSSVNACSGPVDIQDILLQVSRALGSEAAKRATNSGHQSDDVSVLILVISQFW</sequence>
<dbReference type="CDD" id="cd00143">
    <property type="entry name" value="PP2Cc"/>
    <property type="match status" value="1"/>
</dbReference>
<dbReference type="SUPFAM" id="SSF81606">
    <property type="entry name" value="PP2C-like"/>
    <property type="match status" value="1"/>
</dbReference>
<dbReference type="InterPro" id="IPR001932">
    <property type="entry name" value="PPM-type_phosphatase-like_dom"/>
</dbReference>
<feature type="compositionally biased region" description="Basic and acidic residues" evidence="1">
    <location>
        <begin position="24"/>
        <end position="35"/>
    </location>
</feature>
<dbReference type="SMART" id="SM00332">
    <property type="entry name" value="PP2Cc"/>
    <property type="match status" value="1"/>
</dbReference>
<accession>A0A7S2RG51</accession>
<dbReference type="GO" id="GO:0004722">
    <property type="term" value="F:protein serine/threonine phosphatase activity"/>
    <property type="evidence" value="ECO:0007669"/>
    <property type="project" value="InterPro"/>
</dbReference>
<dbReference type="AlphaFoldDB" id="A0A7S2RG51"/>
<evidence type="ECO:0000313" key="3">
    <source>
        <dbReference type="EMBL" id="CAD9670087.1"/>
    </source>
</evidence>
<name>A0A7S2RG51_9STRA</name>
<dbReference type="InterPro" id="IPR015655">
    <property type="entry name" value="PP2C"/>
</dbReference>
<proteinExistence type="predicted"/>
<dbReference type="PROSITE" id="PS51746">
    <property type="entry name" value="PPM_2"/>
    <property type="match status" value="1"/>
</dbReference>
<feature type="domain" description="PPM-type phosphatase" evidence="2">
    <location>
        <begin position="75"/>
        <end position="393"/>
    </location>
</feature>
<feature type="region of interest" description="Disordered" evidence="1">
    <location>
        <begin position="1"/>
        <end position="43"/>
    </location>
</feature>
<evidence type="ECO:0000259" key="2">
    <source>
        <dbReference type="PROSITE" id="PS51746"/>
    </source>
</evidence>
<gene>
    <name evidence="3" type="ORF">QSP1433_LOCUS3043</name>
</gene>
<organism evidence="3">
    <name type="scientific">Mucochytrium quahogii</name>
    <dbReference type="NCBI Taxonomy" id="96639"/>
    <lineage>
        <taxon>Eukaryota</taxon>
        <taxon>Sar</taxon>
        <taxon>Stramenopiles</taxon>
        <taxon>Bigyra</taxon>
        <taxon>Labyrinthulomycetes</taxon>
        <taxon>Thraustochytrida</taxon>
        <taxon>Thraustochytriidae</taxon>
        <taxon>Mucochytrium</taxon>
    </lineage>
</organism>
<feature type="compositionally biased region" description="Basic and acidic residues" evidence="1">
    <location>
        <begin position="1"/>
        <end position="16"/>
    </location>
</feature>
<dbReference type="InterPro" id="IPR036457">
    <property type="entry name" value="PPM-type-like_dom_sf"/>
</dbReference>
<dbReference type="Pfam" id="PF00481">
    <property type="entry name" value="PP2C"/>
    <property type="match status" value="1"/>
</dbReference>
<dbReference type="EMBL" id="HBHK01005186">
    <property type="protein sequence ID" value="CAD9670087.1"/>
    <property type="molecule type" value="Transcribed_RNA"/>
</dbReference>
<protein>
    <recommendedName>
        <fullName evidence="2">PPM-type phosphatase domain-containing protein</fullName>
    </recommendedName>
</protein>
<dbReference type="Gene3D" id="3.60.40.10">
    <property type="entry name" value="PPM-type phosphatase domain"/>
    <property type="match status" value="1"/>
</dbReference>